<feature type="transmembrane region" description="Helical" evidence="1">
    <location>
        <begin position="6"/>
        <end position="27"/>
    </location>
</feature>
<evidence type="ECO:0000256" key="1">
    <source>
        <dbReference type="SAM" id="Phobius"/>
    </source>
</evidence>
<dbReference type="RefSeq" id="WP_380905990.1">
    <property type="nucleotide sequence ID" value="NZ_JBHUEG010000019.1"/>
</dbReference>
<dbReference type="EMBL" id="JBHULR010000020">
    <property type="protein sequence ID" value="MFD2549670.1"/>
    <property type="molecule type" value="Genomic_DNA"/>
</dbReference>
<accession>A0ABW5KPG7</accession>
<proteinExistence type="predicted"/>
<dbReference type="Proteomes" id="UP001597545">
    <property type="component" value="Unassembled WGS sequence"/>
</dbReference>
<sequence length="187" mass="20915">MKTKKIMGIFILVIIGGAGLFLLLLFVTTKTKSSRLDTYPPFDTWVGKTVSLTRDVVLFQEQNEAIPNSAYSYLLSDSLHPNWPSLAEGQASGSFDLQQILSFPAGTLLTLEKAIQYTNGVSGFSTPILFGHLTGSDGHVYPIYYPWGSMNMEKRFDNVDACWKFHQAPWQKAADSTFYALPDAKFW</sequence>
<keyword evidence="1" id="KW-1133">Transmembrane helix</keyword>
<reference evidence="3" key="1">
    <citation type="journal article" date="2019" name="Int. J. Syst. Evol. Microbiol.">
        <title>The Global Catalogue of Microorganisms (GCM) 10K type strain sequencing project: providing services to taxonomists for standard genome sequencing and annotation.</title>
        <authorList>
            <consortium name="The Broad Institute Genomics Platform"/>
            <consortium name="The Broad Institute Genome Sequencing Center for Infectious Disease"/>
            <person name="Wu L."/>
            <person name="Ma J."/>
        </authorList>
    </citation>
    <scope>NUCLEOTIDE SEQUENCE [LARGE SCALE GENOMIC DNA]</scope>
    <source>
        <strain evidence="3">KCTC 42662</strain>
    </source>
</reference>
<keyword evidence="1" id="KW-0472">Membrane</keyword>
<evidence type="ECO:0000313" key="2">
    <source>
        <dbReference type="EMBL" id="MFD2549670.1"/>
    </source>
</evidence>
<keyword evidence="3" id="KW-1185">Reference proteome</keyword>
<organism evidence="2 3">
    <name type="scientific">Sphingobacterium suaedae</name>
    <dbReference type="NCBI Taxonomy" id="1686402"/>
    <lineage>
        <taxon>Bacteria</taxon>
        <taxon>Pseudomonadati</taxon>
        <taxon>Bacteroidota</taxon>
        <taxon>Sphingobacteriia</taxon>
        <taxon>Sphingobacteriales</taxon>
        <taxon>Sphingobacteriaceae</taxon>
        <taxon>Sphingobacterium</taxon>
    </lineage>
</organism>
<name>A0ABW5KPG7_9SPHI</name>
<protein>
    <submittedName>
        <fullName evidence="2">Uncharacterized protein</fullName>
    </submittedName>
</protein>
<comment type="caution">
    <text evidence="2">The sequence shown here is derived from an EMBL/GenBank/DDBJ whole genome shotgun (WGS) entry which is preliminary data.</text>
</comment>
<evidence type="ECO:0000313" key="3">
    <source>
        <dbReference type="Proteomes" id="UP001597545"/>
    </source>
</evidence>
<gene>
    <name evidence="2" type="ORF">ACFSR5_18645</name>
</gene>
<keyword evidence="1" id="KW-0812">Transmembrane</keyword>